<accession>A0ABD7BYC3</accession>
<name>A0ABD7BYC3_XYLFS</name>
<evidence type="ECO:0000313" key="2">
    <source>
        <dbReference type="Proteomes" id="UP000196980"/>
    </source>
</evidence>
<reference evidence="2" key="1">
    <citation type="submission" date="2014-11" db="EMBL/GenBank/DDBJ databases">
        <title>Xylella fastidiosa Hib4 Genome Sequencing.</title>
        <authorList>
            <person name="Pierry P.M."/>
            <person name="da Silva A.M."/>
        </authorList>
    </citation>
    <scope>NUCLEOTIDE SEQUENCE [LARGE SCALE GENOMIC DNA]</scope>
    <source>
        <strain evidence="2">Hib4</strain>
    </source>
</reference>
<dbReference type="Proteomes" id="UP000196980">
    <property type="component" value="Chromosome"/>
</dbReference>
<dbReference type="EMBL" id="CP009885">
    <property type="protein sequence ID" value="QPB72612.1"/>
    <property type="molecule type" value="Genomic_DNA"/>
</dbReference>
<dbReference type="AlphaFoldDB" id="A0ABD7BYC3"/>
<organism evidence="1 2">
    <name type="scientific">Xylella fastidiosa</name>
    <dbReference type="NCBI Taxonomy" id="2371"/>
    <lineage>
        <taxon>Bacteria</taxon>
        <taxon>Pseudomonadati</taxon>
        <taxon>Pseudomonadota</taxon>
        <taxon>Gammaproteobacteria</taxon>
        <taxon>Lysobacterales</taxon>
        <taxon>Lysobacteraceae</taxon>
        <taxon>Xylella</taxon>
    </lineage>
</organism>
<dbReference type="RefSeq" id="WP_023908075.1">
    <property type="nucleotide sequence ID" value="NZ_CP009826.2"/>
</dbReference>
<dbReference type="KEGG" id="xfh:XFHB_13960"/>
<proteinExistence type="predicted"/>
<evidence type="ECO:0000313" key="1">
    <source>
        <dbReference type="EMBL" id="QPB72612.1"/>
    </source>
</evidence>
<protein>
    <submittedName>
        <fullName evidence="1">Uncharacterized protein</fullName>
    </submittedName>
</protein>
<sequence>MGIALCLRHILDSDITALAVPSSYMAYAVPVYVVDLRPDTSDTNDE</sequence>
<gene>
    <name evidence="1" type="ORF">XFHB_13960</name>
</gene>